<dbReference type="InterPro" id="IPR016181">
    <property type="entry name" value="Acyl_CoA_acyltransferase"/>
</dbReference>
<dbReference type="InterPro" id="IPR050832">
    <property type="entry name" value="Bact_Acetyltransf"/>
</dbReference>
<evidence type="ECO:0000256" key="2">
    <source>
        <dbReference type="ARBA" id="ARBA00023315"/>
    </source>
</evidence>
<keyword evidence="2" id="KW-0012">Acyltransferase</keyword>
<sequence>MSLSDYEIRPADVADAPSLGRAHVRIWQEAYAGLMDADYLAGLDPRARGERWATIIEQMPPAQRTRVAVHRASGEVVGFVTVDTARDDDPATPTELWAINVLADHHGTGVAQALLDAALGEDDAYLWVVEGNERAQSFYRRNGFAVDGGRKRDERLGVDELRMTRRG</sequence>
<dbReference type="PROSITE" id="PS51186">
    <property type="entry name" value="GNAT"/>
    <property type="match status" value="1"/>
</dbReference>
<proteinExistence type="predicted"/>
<dbReference type="Proteomes" id="UP000256253">
    <property type="component" value="Unassembled WGS sequence"/>
</dbReference>
<gene>
    <name evidence="4" type="ORF">DFJ65_2860</name>
</gene>
<dbReference type="RefSeq" id="WP_115923569.1">
    <property type="nucleotide sequence ID" value="NZ_QTUA01000001.1"/>
</dbReference>
<keyword evidence="1 4" id="KW-0808">Transferase</keyword>
<dbReference type="AlphaFoldDB" id="A0A3D9UR03"/>
<comment type="caution">
    <text evidence="4">The sequence shown here is derived from an EMBL/GenBank/DDBJ whole genome shotgun (WGS) entry which is preliminary data.</text>
</comment>
<dbReference type="InterPro" id="IPR000182">
    <property type="entry name" value="GNAT_dom"/>
</dbReference>
<accession>A0A3D9UR03</accession>
<dbReference type="Gene3D" id="3.40.630.30">
    <property type="match status" value="1"/>
</dbReference>
<evidence type="ECO:0000313" key="4">
    <source>
        <dbReference type="EMBL" id="REF31779.1"/>
    </source>
</evidence>
<name>A0A3D9UR03_9MICO</name>
<evidence type="ECO:0000259" key="3">
    <source>
        <dbReference type="PROSITE" id="PS51186"/>
    </source>
</evidence>
<protein>
    <submittedName>
        <fullName evidence="4">Acetyltransferase (GNAT) family protein</fullName>
    </submittedName>
</protein>
<dbReference type="Pfam" id="PF13508">
    <property type="entry name" value="Acetyltransf_7"/>
    <property type="match status" value="1"/>
</dbReference>
<keyword evidence="5" id="KW-1185">Reference proteome</keyword>
<dbReference type="SUPFAM" id="SSF55729">
    <property type="entry name" value="Acyl-CoA N-acyltransferases (Nat)"/>
    <property type="match status" value="1"/>
</dbReference>
<dbReference type="PANTHER" id="PTHR43877">
    <property type="entry name" value="AMINOALKYLPHOSPHONATE N-ACETYLTRANSFERASE-RELATED-RELATED"/>
    <property type="match status" value="1"/>
</dbReference>
<reference evidence="4 5" key="1">
    <citation type="submission" date="2018-08" db="EMBL/GenBank/DDBJ databases">
        <title>Sequencing the genomes of 1000 actinobacteria strains.</title>
        <authorList>
            <person name="Klenk H.-P."/>
        </authorList>
    </citation>
    <scope>NUCLEOTIDE SEQUENCE [LARGE SCALE GENOMIC DNA]</scope>
    <source>
        <strain evidence="4 5">DSM 22967</strain>
    </source>
</reference>
<evidence type="ECO:0000256" key="1">
    <source>
        <dbReference type="ARBA" id="ARBA00022679"/>
    </source>
</evidence>
<organism evidence="4 5">
    <name type="scientific">Calidifontibacter indicus</name>
    <dbReference type="NCBI Taxonomy" id="419650"/>
    <lineage>
        <taxon>Bacteria</taxon>
        <taxon>Bacillati</taxon>
        <taxon>Actinomycetota</taxon>
        <taxon>Actinomycetes</taxon>
        <taxon>Micrococcales</taxon>
        <taxon>Dermacoccaceae</taxon>
        <taxon>Calidifontibacter</taxon>
    </lineage>
</organism>
<dbReference type="OrthoDB" id="5243635at2"/>
<evidence type="ECO:0000313" key="5">
    <source>
        <dbReference type="Proteomes" id="UP000256253"/>
    </source>
</evidence>
<dbReference type="GO" id="GO:0016747">
    <property type="term" value="F:acyltransferase activity, transferring groups other than amino-acyl groups"/>
    <property type="evidence" value="ECO:0007669"/>
    <property type="project" value="InterPro"/>
</dbReference>
<dbReference type="EMBL" id="QTUA01000001">
    <property type="protein sequence ID" value="REF31779.1"/>
    <property type="molecule type" value="Genomic_DNA"/>
</dbReference>
<dbReference type="CDD" id="cd04301">
    <property type="entry name" value="NAT_SF"/>
    <property type="match status" value="1"/>
</dbReference>
<feature type="domain" description="N-acetyltransferase" evidence="3">
    <location>
        <begin position="22"/>
        <end position="167"/>
    </location>
</feature>